<accession>A0A9P1FSS6</accession>
<dbReference type="Proteomes" id="UP001152797">
    <property type="component" value="Unassembled WGS sequence"/>
</dbReference>
<feature type="compositionally biased region" description="Low complexity" evidence="1">
    <location>
        <begin position="147"/>
        <end position="165"/>
    </location>
</feature>
<keyword evidence="4" id="KW-1185">Reference proteome</keyword>
<dbReference type="EMBL" id="CAMXCT030001129">
    <property type="protein sequence ID" value="CAL4774375.1"/>
    <property type="molecule type" value="Genomic_DNA"/>
</dbReference>
<gene>
    <name evidence="2" type="ORF">C1SCF055_LOCUS14363</name>
</gene>
<feature type="compositionally biased region" description="Polar residues" evidence="1">
    <location>
        <begin position="101"/>
        <end position="110"/>
    </location>
</feature>
<proteinExistence type="predicted"/>
<reference evidence="3" key="2">
    <citation type="submission" date="2024-04" db="EMBL/GenBank/DDBJ databases">
        <authorList>
            <person name="Chen Y."/>
            <person name="Shah S."/>
            <person name="Dougan E. K."/>
            <person name="Thang M."/>
            <person name="Chan C."/>
        </authorList>
    </citation>
    <scope>NUCLEOTIDE SEQUENCE [LARGE SCALE GENOMIC DNA]</scope>
</reference>
<evidence type="ECO:0000313" key="3">
    <source>
        <dbReference type="EMBL" id="CAL1140438.1"/>
    </source>
</evidence>
<feature type="compositionally biased region" description="Basic and acidic residues" evidence="1">
    <location>
        <begin position="29"/>
        <end position="41"/>
    </location>
</feature>
<organism evidence="2">
    <name type="scientific">Cladocopium goreaui</name>
    <dbReference type="NCBI Taxonomy" id="2562237"/>
    <lineage>
        <taxon>Eukaryota</taxon>
        <taxon>Sar</taxon>
        <taxon>Alveolata</taxon>
        <taxon>Dinophyceae</taxon>
        <taxon>Suessiales</taxon>
        <taxon>Symbiodiniaceae</taxon>
        <taxon>Cladocopium</taxon>
    </lineage>
</organism>
<name>A0A9P1FSS6_9DINO</name>
<feature type="compositionally biased region" description="Acidic residues" evidence="1">
    <location>
        <begin position="61"/>
        <end position="72"/>
    </location>
</feature>
<feature type="compositionally biased region" description="Polar residues" evidence="1">
    <location>
        <begin position="121"/>
        <end position="135"/>
    </location>
</feature>
<reference evidence="2" key="1">
    <citation type="submission" date="2022-10" db="EMBL/GenBank/DDBJ databases">
        <authorList>
            <person name="Chen Y."/>
            <person name="Dougan E. K."/>
            <person name="Chan C."/>
            <person name="Rhodes N."/>
            <person name="Thang M."/>
        </authorList>
    </citation>
    <scope>NUCLEOTIDE SEQUENCE</scope>
</reference>
<evidence type="ECO:0000313" key="2">
    <source>
        <dbReference type="EMBL" id="CAI3987063.1"/>
    </source>
</evidence>
<evidence type="ECO:0000256" key="1">
    <source>
        <dbReference type="SAM" id="MobiDB-lite"/>
    </source>
</evidence>
<dbReference type="AlphaFoldDB" id="A0A9P1FSS6"/>
<protein>
    <submittedName>
        <fullName evidence="2">Uncharacterized protein</fullName>
    </submittedName>
</protein>
<evidence type="ECO:0000313" key="4">
    <source>
        <dbReference type="Proteomes" id="UP001152797"/>
    </source>
</evidence>
<sequence>MLLVPKSKCSLFRQDKKKKSDAESEDEKEDSKAKKAKKSTEQDAAEDINEEDELLYMQAMDMEEGNCNDMDDAVSHDERNSTCGDAKPMVTSSVPAPACTKRSSAATATDSDLHQPKQKIQKTSLQVALKSSPQKKGQKATPPAPGPASQAKAAAPGATSSQHPAAAPPLPSAGASSAPATRHVTPASPPPTKVDATTGIELVSRKHWSQCQPFKADDFASTAAGSPLAMPTKYSKDTQKAKWTAEVTKIKPFICTLERMLSSDGGKVKDTELKNAVKAFQKINSRVDKRLEFEPAAATAQEPTFSARIMALKDMFEAVKSLKETAISSGKSGSIAEDILKTAIERINASVEKLVADTWIGYPLHWVQAWVTAAVKPKVEDCAVMDASAGAKLHQILFFPPPPEDPQTEVWPHIRLYFFCPGSLTVASQVEKVLKMQSKWILQTLLRILGSPTFDAAVTSLQAFLPKSMVHFEEAVLSPSLAAALKVWHGLVHSLKGDRVADLENILQTASAVVISKTIQVYHKPITRVSSMTHYKRILKECHELLVKEKLDKEATQKANELQGLIDRLSPMDSELAEASGFCFDKVEVALKDCILLKETACLLPSDPESSHGETKDAALTLFSTLSSRIGQYTVNGILTALSSPDLKASTSDSNGGSGVSIPMPFMKLRDFVHGNCDLSMMAGRVNPKACGAKLMQFLPFSERSFLVYVADFVEALIHNGKLPREEEDVLFPFADELRYLSFVYAVFDTNRCPIADVVTATEEIRLLLGTSAKRVAMTILSHLDGGKVSESDLDTLGSLHIQIKPWLDLNDADVQRKFNTFLNRKNSSWGTEMTGPAEALCEAVVSLQSLIGVKGALLDTTLSACSIEKMQEISAGLTTLGSAFRECDGKFTAWQKTVDESTQLSDTIKGLAEEADLLLSRGKIILACQSGFLSAVWKAQGELTN</sequence>
<feature type="compositionally biased region" description="Acidic residues" evidence="1">
    <location>
        <begin position="43"/>
        <end position="54"/>
    </location>
</feature>
<dbReference type="EMBL" id="CAMXCT020001129">
    <property type="protein sequence ID" value="CAL1140438.1"/>
    <property type="molecule type" value="Genomic_DNA"/>
</dbReference>
<comment type="caution">
    <text evidence="2">The sequence shown here is derived from an EMBL/GenBank/DDBJ whole genome shotgun (WGS) entry which is preliminary data.</text>
</comment>
<feature type="region of interest" description="Disordered" evidence="1">
    <location>
        <begin position="1"/>
        <end position="195"/>
    </location>
</feature>
<dbReference type="EMBL" id="CAMXCT010001129">
    <property type="protein sequence ID" value="CAI3987063.1"/>
    <property type="molecule type" value="Genomic_DNA"/>
</dbReference>